<sequence length="190" mass="21068">MPPKSTNVEDLQKQCKSAGLDATGNKTDLVKGVKNQKKQKNHEALSPGDQDDPKCDAILVTKSKTGSEEAMKNEAKDALGQALQDEELKVEKVRGEHFIGNRHGLGFAGVLQNLRVLEARNSTRGEQESVSGRRESALENEVKFLKGYSSILKLSIVEYCHVWNRFISTFKQEKLNNATVSDTNIIERGI</sequence>
<evidence type="ECO:0000259" key="2">
    <source>
        <dbReference type="Pfam" id="PF02037"/>
    </source>
</evidence>
<dbReference type="EMBL" id="ML120496">
    <property type="protein sequence ID" value="RPA91452.1"/>
    <property type="molecule type" value="Genomic_DNA"/>
</dbReference>
<feature type="domain" description="SAP" evidence="2">
    <location>
        <begin position="7"/>
        <end position="31"/>
    </location>
</feature>
<evidence type="ECO:0000313" key="3">
    <source>
        <dbReference type="EMBL" id="RPA91452.1"/>
    </source>
</evidence>
<dbReference type="InterPro" id="IPR003034">
    <property type="entry name" value="SAP_dom"/>
</dbReference>
<dbReference type="Proteomes" id="UP000276215">
    <property type="component" value="Unassembled WGS sequence"/>
</dbReference>
<name>A0A3N4IZ62_9PEZI</name>
<gene>
    <name evidence="3" type="ORF">L873DRAFT_1794850</name>
</gene>
<evidence type="ECO:0000256" key="1">
    <source>
        <dbReference type="SAM" id="MobiDB-lite"/>
    </source>
</evidence>
<protein>
    <recommendedName>
        <fullName evidence="2">SAP domain-containing protein</fullName>
    </recommendedName>
</protein>
<proteinExistence type="predicted"/>
<dbReference type="Pfam" id="PF02037">
    <property type="entry name" value="SAP"/>
    <property type="match status" value="1"/>
</dbReference>
<feature type="region of interest" description="Disordered" evidence="1">
    <location>
        <begin position="1"/>
        <end position="55"/>
    </location>
</feature>
<dbReference type="InterPro" id="IPR036361">
    <property type="entry name" value="SAP_dom_sf"/>
</dbReference>
<organism evidence="3 4">
    <name type="scientific">Choiromyces venosus 120613-1</name>
    <dbReference type="NCBI Taxonomy" id="1336337"/>
    <lineage>
        <taxon>Eukaryota</taxon>
        <taxon>Fungi</taxon>
        <taxon>Dikarya</taxon>
        <taxon>Ascomycota</taxon>
        <taxon>Pezizomycotina</taxon>
        <taxon>Pezizomycetes</taxon>
        <taxon>Pezizales</taxon>
        <taxon>Tuberaceae</taxon>
        <taxon>Choiromyces</taxon>
    </lineage>
</organism>
<evidence type="ECO:0000313" key="4">
    <source>
        <dbReference type="Proteomes" id="UP000276215"/>
    </source>
</evidence>
<accession>A0A3N4IZ62</accession>
<dbReference type="Gene3D" id="1.10.720.30">
    <property type="entry name" value="SAP domain"/>
    <property type="match status" value="1"/>
</dbReference>
<dbReference type="OrthoDB" id="5488183at2759"/>
<dbReference type="AlphaFoldDB" id="A0A3N4IZ62"/>
<keyword evidence="4" id="KW-1185">Reference proteome</keyword>
<reference evidence="3 4" key="1">
    <citation type="journal article" date="2018" name="Nat. Ecol. Evol.">
        <title>Pezizomycetes genomes reveal the molecular basis of ectomycorrhizal truffle lifestyle.</title>
        <authorList>
            <person name="Murat C."/>
            <person name="Payen T."/>
            <person name="Noel B."/>
            <person name="Kuo A."/>
            <person name="Morin E."/>
            <person name="Chen J."/>
            <person name="Kohler A."/>
            <person name="Krizsan K."/>
            <person name="Balestrini R."/>
            <person name="Da Silva C."/>
            <person name="Montanini B."/>
            <person name="Hainaut M."/>
            <person name="Levati E."/>
            <person name="Barry K.W."/>
            <person name="Belfiori B."/>
            <person name="Cichocki N."/>
            <person name="Clum A."/>
            <person name="Dockter R.B."/>
            <person name="Fauchery L."/>
            <person name="Guy J."/>
            <person name="Iotti M."/>
            <person name="Le Tacon F."/>
            <person name="Lindquist E.A."/>
            <person name="Lipzen A."/>
            <person name="Malagnac F."/>
            <person name="Mello A."/>
            <person name="Molinier V."/>
            <person name="Miyauchi S."/>
            <person name="Poulain J."/>
            <person name="Riccioni C."/>
            <person name="Rubini A."/>
            <person name="Sitrit Y."/>
            <person name="Splivallo R."/>
            <person name="Traeger S."/>
            <person name="Wang M."/>
            <person name="Zifcakova L."/>
            <person name="Wipf D."/>
            <person name="Zambonelli A."/>
            <person name="Paolocci F."/>
            <person name="Nowrousian M."/>
            <person name="Ottonello S."/>
            <person name="Baldrian P."/>
            <person name="Spatafora J.W."/>
            <person name="Henrissat B."/>
            <person name="Nagy L.G."/>
            <person name="Aury J.M."/>
            <person name="Wincker P."/>
            <person name="Grigoriev I.V."/>
            <person name="Bonfante P."/>
            <person name="Martin F.M."/>
        </authorList>
    </citation>
    <scope>NUCLEOTIDE SEQUENCE [LARGE SCALE GENOMIC DNA]</scope>
    <source>
        <strain evidence="3 4">120613-1</strain>
    </source>
</reference>